<reference evidence="1 2" key="1">
    <citation type="submission" date="2018-07" db="EMBL/GenBank/DDBJ databases">
        <title>Genome sequence of Azospirillum sp. ATCC 49961.</title>
        <authorList>
            <person name="Sant'Anna F.H."/>
            <person name="Baldani J.I."/>
            <person name="Zilli J.E."/>
            <person name="Reis V.M."/>
            <person name="Hartmann A."/>
            <person name="Cruz L."/>
            <person name="de Souza E.M."/>
            <person name="de Oliveira Pedrosa F."/>
            <person name="Passaglia L.M.P."/>
        </authorList>
    </citation>
    <scope>NUCLEOTIDE SEQUENCE [LARGE SCALE GENOMIC DNA]</scope>
    <source>
        <strain evidence="1 2">ATCC 49961</strain>
    </source>
</reference>
<comment type="caution">
    <text evidence="1">The sequence shown here is derived from an EMBL/GenBank/DDBJ whole genome shotgun (WGS) entry which is preliminary data.</text>
</comment>
<evidence type="ECO:0000313" key="2">
    <source>
        <dbReference type="Proteomes" id="UP000480854"/>
    </source>
</evidence>
<proteinExistence type="predicted"/>
<dbReference type="AlphaFoldDB" id="A0A9W7NLC5"/>
<sequence>MNAEKKAAPTMRVRLMSPLGRYPAVTVASGTAKLLVDDGLIFTAMPVHPWEHHGFEAYSEVEYLAFEEIRFLAALALSMHPDHGMVYAYPMRPSLELPVAEAWGGAQIAGAAQGCLDAVVSAERTWPRGRVMPPKAGGPPYEVHEHPLDLDLLDRLMGSISLRDHLLLSGLNSFIKADMLWQGDVGEAAIQSLFVAMEVSFQLVLRVLKAHGNPNPTADDAGAFIDETFNPGIDTGRYFEEFYRTRIMSMHPHSRLGTFALAPLQADDYYFLRHALNEVFVFLITGSKSVP</sequence>
<organism evidence="1 2">
    <name type="scientific">Roseomonas genomospecies 6</name>
    <dbReference type="NCBI Taxonomy" id="214106"/>
    <lineage>
        <taxon>Bacteria</taxon>
        <taxon>Pseudomonadati</taxon>
        <taxon>Pseudomonadota</taxon>
        <taxon>Alphaproteobacteria</taxon>
        <taxon>Acetobacterales</taxon>
        <taxon>Roseomonadaceae</taxon>
        <taxon>Roseomonas</taxon>
    </lineage>
</organism>
<dbReference type="Proteomes" id="UP000480854">
    <property type="component" value="Unassembled WGS sequence"/>
</dbReference>
<keyword evidence="2" id="KW-1185">Reference proteome</keyword>
<gene>
    <name evidence="1" type="ORF">DS843_06635</name>
</gene>
<dbReference type="EMBL" id="QOKW01000004">
    <property type="protein sequence ID" value="KAA0682217.1"/>
    <property type="molecule type" value="Genomic_DNA"/>
</dbReference>
<name>A0A9W7NLC5_9PROT</name>
<dbReference type="OrthoDB" id="8479047at2"/>
<evidence type="ECO:0000313" key="1">
    <source>
        <dbReference type="EMBL" id="KAA0682217.1"/>
    </source>
</evidence>
<accession>A0A9W7NLC5</accession>
<protein>
    <submittedName>
        <fullName evidence="1">Uncharacterized protein</fullName>
    </submittedName>
</protein>
<dbReference type="RefSeq" id="WP_149468120.1">
    <property type="nucleotide sequence ID" value="NZ_QOKW01000004.1"/>
</dbReference>